<organism evidence="2 3">
    <name type="scientific">Bombardia bombarda</name>
    <dbReference type="NCBI Taxonomy" id="252184"/>
    <lineage>
        <taxon>Eukaryota</taxon>
        <taxon>Fungi</taxon>
        <taxon>Dikarya</taxon>
        <taxon>Ascomycota</taxon>
        <taxon>Pezizomycotina</taxon>
        <taxon>Sordariomycetes</taxon>
        <taxon>Sordariomycetidae</taxon>
        <taxon>Sordariales</taxon>
        <taxon>Lasiosphaeriaceae</taxon>
        <taxon>Bombardia</taxon>
    </lineage>
</organism>
<feature type="region of interest" description="Disordered" evidence="1">
    <location>
        <begin position="95"/>
        <end position="118"/>
    </location>
</feature>
<evidence type="ECO:0000313" key="2">
    <source>
        <dbReference type="EMBL" id="KAK0635478.1"/>
    </source>
</evidence>
<evidence type="ECO:0000256" key="1">
    <source>
        <dbReference type="SAM" id="MobiDB-lite"/>
    </source>
</evidence>
<sequence>MMASLSPDARRMQRRDSSTRSSSSQRRPRLLRATATEPSITTSNASRNALANSQSSRRATELLSRVAFFSGSPPDSVIRSASPLSARTAMFESMEHRHQGELSSSPVSSPDSFDDMHIRPHTGRYFSFPSFDMYEAGEQEEDKESDIKSP</sequence>
<dbReference type="EMBL" id="JAULSR010000001">
    <property type="protein sequence ID" value="KAK0635478.1"/>
    <property type="molecule type" value="Genomic_DNA"/>
</dbReference>
<accession>A0AA39XK29</accession>
<proteinExistence type="predicted"/>
<name>A0AA39XK29_9PEZI</name>
<protein>
    <submittedName>
        <fullName evidence="2">Uncharacterized protein</fullName>
    </submittedName>
</protein>
<feature type="compositionally biased region" description="Polar residues" evidence="1">
    <location>
        <begin position="36"/>
        <end position="57"/>
    </location>
</feature>
<reference evidence="2" key="1">
    <citation type="submission" date="2023-06" db="EMBL/GenBank/DDBJ databases">
        <title>Genome-scale phylogeny and comparative genomics of the fungal order Sordariales.</title>
        <authorList>
            <consortium name="Lawrence Berkeley National Laboratory"/>
            <person name="Hensen N."/>
            <person name="Bonometti L."/>
            <person name="Westerberg I."/>
            <person name="Brannstrom I.O."/>
            <person name="Guillou S."/>
            <person name="Cros-Aarteil S."/>
            <person name="Calhoun S."/>
            <person name="Haridas S."/>
            <person name="Kuo A."/>
            <person name="Mondo S."/>
            <person name="Pangilinan J."/>
            <person name="Riley R."/>
            <person name="LaButti K."/>
            <person name="Andreopoulos B."/>
            <person name="Lipzen A."/>
            <person name="Chen C."/>
            <person name="Yanf M."/>
            <person name="Daum C."/>
            <person name="Ng V."/>
            <person name="Clum A."/>
            <person name="Steindorff A."/>
            <person name="Ohm R."/>
            <person name="Martin F."/>
            <person name="Silar P."/>
            <person name="Natvig D."/>
            <person name="Lalanne C."/>
            <person name="Gautier V."/>
            <person name="Ament-velasquez S.L."/>
            <person name="Kruys A."/>
            <person name="Hutchinson M.I."/>
            <person name="Powell A.J."/>
            <person name="Barry K."/>
            <person name="Miller A.N."/>
            <person name="Grigoriev I.V."/>
            <person name="Debuchy R."/>
            <person name="Gladieux P."/>
            <person name="Thoren M.H."/>
            <person name="Johannesson H."/>
        </authorList>
    </citation>
    <scope>NUCLEOTIDE SEQUENCE</scope>
    <source>
        <strain evidence="2">SMH3391-2</strain>
    </source>
</reference>
<comment type="caution">
    <text evidence="2">The sequence shown here is derived from an EMBL/GenBank/DDBJ whole genome shotgun (WGS) entry which is preliminary data.</text>
</comment>
<feature type="region of interest" description="Disordered" evidence="1">
    <location>
        <begin position="1"/>
        <end position="57"/>
    </location>
</feature>
<feature type="compositionally biased region" description="Basic and acidic residues" evidence="1">
    <location>
        <begin position="8"/>
        <end position="18"/>
    </location>
</feature>
<dbReference type="Proteomes" id="UP001174934">
    <property type="component" value="Unassembled WGS sequence"/>
</dbReference>
<dbReference type="AlphaFoldDB" id="A0AA39XK29"/>
<evidence type="ECO:0000313" key="3">
    <source>
        <dbReference type="Proteomes" id="UP001174934"/>
    </source>
</evidence>
<keyword evidence="3" id="KW-1185">Reference proteome</keyword>
<gene>
    <name evidence="2" type="ORF">B0T17DRAFT_503008</name>
</gene>